<dbReference type="GO" id="GO:0032259">
    <property type="term" value="P:methylation"/>
    <property type="evidence" value="ECO:0007669"/>
    <property type="project" value="UniProtKB-KW"/>
</dbReference>
<dbReference type="InterPro" id="IPR029063">
    <property type="entry name" value="SAM-dependent_MTases_sf"/>
</dbReference>
<dbReference type="InterPro" id="IPR012327">
    <property type="entry name" value="MeTrfase_D12"/>
</dbReference>
<name>A0AA40X158_9GAMM</name>
<dbReference type="InterPro" id="IPR023095">
    <property type="entry name" value="Ade_MeTrfase_dom_2"/>
</dbReference>
<feature type="binding site" evidence="7">
    <location>
        <position position="8"/>
    </location>
    <ligand>
        <name>S-adenosyl-L-methionine</name>
        <dbReference type="ChEBI" id="CHEBI:59789"/>
    </ligand>
</feature>
<comment type="catalytic activity">
    <reaction evidence="6 8">
        <text>a 2'-deoxyadenosine in DNA + S-adenosyl-L-methionine = an N(6)-methyl-2'-deoxyadenosine in DNA + S-adenosyl-L-homocysteine + H(+)</text>
        <dbReference type="Rhea" id="RHEA:15197"/>
        <dbReference type="Rhea" id="RHEA-COMP:12418"/>
        <dbReference type="Rhea" id="RHEA-COMP:12419"/>
        <dbReference type="ChEBI" id="CHEBI:15378"/>
        <dbReference type="ChEBI" id="CHEBI:57856"/>
        <dbReference type="ChEBI" id="CHEBI:59789"/>
        <dbReference type="ChEBI" id="CHEBI:90615"/>
        <dbReference type="ChEBI" id="CHEBI:90616"/>
        <dbReference type="EC" id="2.1.1.72"/>
    </reaction>
</comment>
<feature type="binding site" evidence="7">
    <location>
        <position position="12"/>
    </location>
    <ligand>
        <name>S-adenosyl-L-methionine</name>
        <dbReference type="ChEBI" id="CHEBI:59789"/>
    </ligand>
</feature>
<dbReference type="Gene3D" id="1.10.1020.10">
    <property type="entry name" value="Adenine-specific Methyltransferase, Domain 2"/>
    <property type="match status" value="1"/>
</dbReference>
<organism evidence="9 10">
    <name type="scientific">Rouxiella silvae</name>
    <dbReference type="NCBI Taxonomy" id="1646373"/>
    <lineage>
        <taxon>Bacteria</taxon>
        <taxon>Pseudomonadati</taxon>
        <taxon>Pseudomonadota</taxon>
        <taxon>Gammaproteobacteria</taxon>
        <taxon>Enterobacterales</taxon>
        <taxon>Yersiniaceae</taxon>
        <taxon>Rouxiella</taxon>
    </lineage>
</organism>
<dbReference type="GO" id="GO:0009307">
    <property type="term" value="P:DNA restriction-modification system"/>
    <property type="evidence" value="ECO:0007669"/>
    <property type="project" value="InterPro"/>
</dbReference>
<keyword evidence="5 8" id="KW-0949">S-adenosyl-L-methionine</keyword>
<dbReference type="AlphaFoldDB" id="A0AA40X158"/>
<dbReference type="GO" id="GO:0043565">
    <property type="term" value="F:sequence-specific DNA binding"/>
    <property type="evidence" value="ECO:0007669"/>
    <property type="project" value="TreeGrafter"/>
</dbReference>
<dbReference type="EC" id="2.1.1.72" evidence="2 8"/>
<evidence type="ECO:0000256" key="3">
    <source>
        <dbReference type="ARBA" id="ARBA00022603"/>
    </source>
</evidence>
<evidence type="ECO:0000256" key="8">
    <source>
        <dbReference type="RuleBase" id="RU361257"/>
    </source>
</evidence>
<dbReference type="PROSITE" id="PS00092">
    <property type="entry name" value="N6_MTASE"/>
    <property type="match status" value="1"/>
</dbReference>
<dbReference type="PRINTS" id="PR00505">
    <property type="entry name" value="D12N6MTFRASE"/>
</dbReference>
<comment type="similarity">
    <text evidence="1 8">Belongs to the N(4)/N(6)-methyltransferase family.</text>
</comment>
<dbReference type="GO" id="GO:0009007">
    <property type="term" value="F:site-specific DNA-methyltransferase (adenine-specific) activity"/>
    <property type="evidence" value="ECO:0007669"/>
    <property type="project" value="UniProtKB-UniRule"/>
</dbReference>
<reference evidence="9" key="1">
    <citation type="submission" date="2020-11" db="EMBL/GenBank/DDBJ databases">
        <authorList>
            <person name="Lee S.D."/>
        </authorList>
    </citation>
    <scope>NUCLEOTIDE SEQUENCE</scope>
    <source>
        <strain evidence="9">SAP-2</strain>
    </source>
</reference>
<dbReference type="Pfam" id="PF02086">
    <property type="entry name" value="MethyltransfD12"/>
    <property type="match status" value="1"/>
</dbReference>
<dbReference type="NCBIfam" id="TIGR00571">
    <property type="entry name" value="dam"/>
    <property type="match status" value="1"/>
</dbReference>
<keyword evidence="3 8" id="KW-0489">Methyltransferase</keyword>
<evidence type="ECO:0000313" key="9">
    <source>
        <dbReference type="EMBL" id="MBF6636212.1"/>
    </source>
</evidence>
<comment type="caution">
    <text evidence="9">The sequence shown here is derived from an EMBL/GenBank/DDBJ whole genome shotgun (WGS) entry which is preliminary data.</text>
</comment>
<dbReference type="GO" id="GO:1904047">
    <property type="term" value="F:S-adenosyl-L-methionine binding"/>
    <property type="evidence" value="ECO:0007669"/>
    <property type="project" value="TreeGrafter"/>
</dbReference>
<dbReference type="EMBL" id="JADMKS010000002">
    <property type="protein sequence ID" value="MBF6636212.1"/>
    <property type="molecule type" value="Genomic_DNA"/>
</dbReference>
<evidence type="ECO:0000256" key="4">
    <source>
        <dbReference type="ARBA" id="ARBA00022679"/>
    </source>
</evidence>
<dbReference type="PANTHER" id="PTHR30481">
    <property type="entry name" value="DNA ADENINE METHYLASE"/>
    <property type="match status" value="1"/>
</dbReference>
<dbReference type="PANTHER" id="PTHR30481:SF3">
    <property type="entry name" value="DNA ADENINE METHYLASE"/>
    <property type="match status" value="1"/>
</dbReference>
<evidence type="ECO:0000256" key="6">
    <source>
        <dbReference type="ARBA" id="ARBA00047942"/>
    </source>
</evidence>
<evidence type="ECO:0000313" key="10">
    <source>
        <dbReference type="Proteomes" id="UP000705283"/>
    </source>
</evidence>
<protein>
    <recommendedName>
        <fullName evidence="2 8">Site-specific DNA-methyltransferase (adenine-specific)</fullName>
        <ecNumber evidence="2 8">2.1.1.72</ecNumber>
    </recommendedName>
</protein>
<dbReference type="SUPFAM" id="SSF53335">
    <property type="entry name" value="S-adenosyl-L-methionine-dependent methyltransferases"/>
    <property type="match status" value="1"/>
</dbReference>
<dbReference type="Proteomes" id="UP000705283">
    <property type="component" value="Unassembled WGS sequence"/>
</dbReference>
<feature type="binding site" evidence="7">
    <location>
        <position position="52"/>
    </location>
    <ligand>
        <name>S-adenosyl-L-methionine</name>
        <dbReference type="ChEBI" id="CHEBI:59789"/>
    </ligand>
</feature>
<evidence type="ECO:0000256" key="2">
    <source>
        <dbReference type="ARBA" id="ARBA00011900"/>
    </source>
</evidence>
<proteinExistence type="inferred from homology"/>
<feature type="binding site" evidence="7">
    <location>
        <position position="181"/>
    </location>
    <ligand>
        <name>S-adenosyl-L-methionine</name>
        <dbReference type="ChEBI" id="CHEBI:59789"/>
    </ligand>
</feature>
<gene>
    <name evidence="9" type="ORF">ITX54_05980</name>
</gene>
<dbReference type="InterPro" id="IPR002052">
    <property type="entry name" value="DNA_methylase_N6_adenine_CS"/>
</dbReference>
<dbReference type="GO" id="GO:0006298">
    <property type="term" value="P:mismatch repair"/>
    <property type="evidence" value="ECO:0007669"/>
    <property type="project" value="TreeGrafter"/>
</dbReference>
<dbReference type="InterPro" id="IPR012263">
    <property type="entry name" value="M_m6A_EcoRV"/>
</dbReference>
<reference evidence="9" key="2">
    <citation type="submission" date="2022-09" db="EMBL/GenBank/DDBJ databases">
        <title>Rouxiella aceris sp. nov., isolated from tree sap and emended description of the genus Rhouxiella.</title>
        <authorList>
            <person name="Kim I.S."/>
        </authorList>
    </citation>
    <scope>NUCLEOTIDE SEQUENCE</scope>
    <source>
        <strain evidence="9">SAP-2</strain>
    </source>
</reference>
<sequence>MNKTILKWAGSKARAMDTLKMHLPTGHRLVEPFAGSCAVMMNTDYEQYLIADVNPDLINMYQQIKNDCEFFMLIASGLFNASNNNEDTFRRHRFAFNKSKCIGDVYKAAIFLYLNRHCFNGLCRYNKSGGFNVPFGKYKAPYFPKAEILAFAEKAQRCTFICCSFEETLRMAMPGDVVYCDPPYLGNSKTEGFVSYHTAGFGYVDHEFLALALRNLSSKGYPVVVSNNHSDRVLALYTGFEIASFDVRRSVGASADSIKTAREVIASLPAVRDMCSPCNERYCGNCMHSAGAVVQ</sequence>
<dbReference type="RefSeq" id="WP_194977668.1">
    <property type="nucleotide sequence ID" value="NZ_JADMKS010000002.1"/>
</dbReference>
<evidence type="ECO:0000256" key="7">
    <source>
        <dbReference type="PIRSR" id="PIRSR000398-1"/>
    </source>
</evidence>
<dbReference type="Gene3D" id="3.40.50.150">
    <property type="entry name" value="Vaccinia Virus protein VP39"/>
    <property type="match status" value="1"/>
</dbReference>
<keyword evidence="4 8" id="KW-0808">Transferase</keyword>
<dbReference type="PIRSF" id="PIRSF000398">
    <property type="entry name" value="M_m6A_EcoRV"/>
    <property type="match status" value="1"/>
</dbReference>
<evidence type="ECO:0000256" key="1">
    <source>
        <dbReference type="ARBA" id="ARBA00006594"/>
    </source>
</evidence>
<accession>A0AA40X158</accession>
<evidence type="ECO:0000256" key="5">
    <source>
        <dbReference type="ARBA" id="ARBA00022691"/>
    </source>
</evidence>